<dbReference type="Proteomes" id="UP001500274">
    <property type="component" value="Unassembled WGS sequence"/>
</dbReference>
<dbReference type="SUPFAM" id="SSF56112">
    <property type="entry name" value="Protein kinase-like (PK-like)"/>
    <property type="match status" value="1"/>
</dbReference>
<dbReference type="Pfam" id="PF01636">
    <property type="entry name" value="APH"/>
    <property type="match status" value="1"/>
</dbReference>
<feature type="domain" description="Aminoglycoside phosphotransferase" evidence="2">
    <location>
        <begin position="18"/>
        <end position="236"/>
    </location>
</feature>
<organism evidence="3 4">
    <name type="scientific">Microbacterium binotii</name>
    <dbReference type="NCBI Taxonomy" id="462710"/>
    <lineage>
        <taxon>Bacteria</taxon>
        <taxon>Bacillati</taxon>
        <taxon>Actinomycetota</taxon>
        <taxon>Actinomycetes</taxon>
        <taxon>Micrococcales</taxon>
        <taxon>Microbacteriaceae</taxon>
        <taxon>Microbacterium</taxon>
    </lineage>
</organism>
<name>A0ABN3PKU2_9MICO</name>
<dbReference type="InterPro" id="IPR002575">
    <property type="entry name" value="Aminoglycoside_PTrfase"/>
</dbReference>
<dbReference type="InterPro" id="IPR011009">
    <property type="entry name" value="Kinase-like_dom_sf"/>
</dbReference>
<evidence type="ECO:0000259" key="2">
    <source>
        <dbReference type="Pfam" id="PF01636"/>
    </source>
</evidence>
<evidence type="ECO:0000313" key="4">
    <source>
        <dbReference type="Proteomes" id="UP001500274"/>
    </source>
</evidence>
<keyword evidence="4" id="KW-1185">Reference proteome</keyword>
<feature type="region of interest" description="Disordered" evidence="1">
    <location>
        <begin position="335"/>
        <end position="395"/>
    </location>
</feature>
<feature type="compositionally biased region" description="Basic and acidic residues" evidence="1">
    <location>
        <begin position="379"/>
        <end position="395"/>
    </location>
</feature>
<sequence>MSAGRLGSTDEAGTAAALVELADGRRVVVRVAGDDEAGRTARADARVLSSLSAGARSLLPFQAPTVLGETTMGSEHVIVTDYLVGYRVDASDLPPGPGFTGLVGRAIAAVHDLPVTVIRAEGYPVRSAQQVRTDARRLVERTDDTGRLVPELRERWLSLIDDDAAWRYEPTVVLDGLDVSSFVFDDVDGTPEVVALLDWQGLSIGDPAVDLRWLGSAPESVEGVHDGYTAASHHSPDPALIARARLFAELEFAKWLVHGVDQGDEFVIQDAAKLLTSLAEATAGTELVRGVSADVEDAIALLGRVPETEPAGGQTSMQTDAYDPVELGAYLAEEEDRQGSAGAEGMPTLPVDLSEWTGRPQPAHDDTADTAEDDDESREETARASREALRRWTEG</sequence>
<protein>
    <recommendedName>
        <fullName evidence="2">Aminoglycoside phosphotransferase domain-containing protein</fullName>
    </recommendedName>
</protein>
<comment type="caution">
    <text evidence="3">The sequence shown here is derived from an EMBL/GenBank/DDBJ whole genome shotgun (WGS) entry which is preliminary data.</text>
</comment>
<evidence type="ECO:0000256" key="1">
    <source>
        <dbReference type="SAM" id="MobiDB-lite"/>
    </source>
</evidence>
<dbReference type="EMBL" id="BAAARI010000017">
    <property type="protein sequence ID" value="GAA2586732.1"/>
    <property type="molecule type" value="Genomic_DNA"/>
</dbReference>
<proteinExistence type="predicted"/>
<gene>
    <name evidence="3" type="ORF">GCM10009862_27260</name>
</gene>
<reference evidence="3 4" key="1">
    <citation type="journal article" date="2019" name="Int. J. Syst. Evol. Microbiol.">
        <title>The Global Catalogue of Microorganisms (GCM) 10K type strain sequencing project: providing services to taxonomists for standard genome sequencing and annotation.</title>
        <authorList>
            <consortium name="The Broad Institute Genomics Platform"/>
            <consortium name="The Broad Institute Genome Sequencing Center for Infectious Disease"/>
            <person name="Wu L."/>
            <person name="Ma J."/>
        </authorList>
    </citation>
    <scope>NUCLEOTIDE SEQUENCE [LARGE SCALE GENOMIC DNA]</scope>
    <source>
        <strain evidence="3 4">JCM 16365</strain>
    </source>
</reference>
<accession>A0ABN3PKU2</accession>
<evidence type="ECO:0000313" key="3">
    <source>
        <dbReference type="EMBL" id="GAA2586732.1"/>
    </source>
</evidence>
<dbReference type="Gene3D" id="3.90.1200.10">
    <property type="match status" value="1"/>
</dbReference>
<feature type="compositionally biased region" description="Acidic residues" evidence="1">
    <location>
        <begin position="368"/>
        <end position="378"/>
    </location>
</feature>